<name>A0A4U7JBA6_9FIRM</name>
<organism evidence="1 2">
    <name type="scientific">Ruminiclostridium herbifermentans</name>
    <dbReference type="NCBI Taxonomy" id="2488810"/>
    <lineage>
        <taxon>Bacteria</taxon>
        <taxon>Bacillati</taxon>
        <taxon>Bacillota</taxon>
        <taxon>Clostridia</taxon>
        <taxon>Eubacteriales</taxon>
        <taxon>Oscillospiraceae</taxon>
        <taxon>Ruminiclostridium</taxon>
    </lineage>
</organism>
<gene>
    <name evidence="1" type="ORF">EHE19_001640</name>
</gene>
<accession>A0A4U7JBA6</accession>
<evidence type="ECO:0000313" key="2">
    <source>
        <dbReference type="Proteomes" id="UP000306409"/>
    </source>
</evidence>
<keyword evidence="2" id="KW-1185">Reference proteome</keyword>
<dbReference type="AlphaFoldDB" id="A0A4U7JBA6"/>
<dbReference type="RefSeq" id="WP_137699018.1">
    <property type="nucleotide sequence ID" value="NZ_CP061336.1"/>
</dbReference>
<dbReference type="EMBL" id="CP061336">
    <property type="protein sequence ID" value="QNU67274.1"/>
    <property type="molecule type" value="Genomic_DNA"/>
</dbReference>
<dbReference type="Proteomes" id="UP000306409">
    <property type="component" value="Chromosome"/>
</dbReference>
<dbReference type="OrthoDB" id="1927909at2"/>
<sequence>MITRIIYDTNGTILSQQQGSNLYSPVGIPYLDIEIPIGKHAVSIDVSVTPNVAVLEDLPKSELQALKEENTEIKLALAELAEMVVGGSSNG</sequence>
<dbReference type="KEGG" id="rher:EHE19_001640"/>
<protein>
    <submittedName>
        <fullName evidence="1">Uncharacterized protein</fullName>
    </submittedName>
</protein>
<reference evidence="1 2" key="1">
    <citation type="submission" date="2020-09" db="EMBL/GenBank/DDBJ databases">
        <title>Characterization and genome sequencing of Ruminiclostridium sp. nov. MA18.</title>
        <authorList>
            <person name="Rettenmaier R."/>
            <person name="Kowollik M.-L."/>
            <person name="Liebl W."/>
            <person name="Zverlov V."/>
        </authorList>
    </citation>
    <scope>NUCLEOTIDE SEQUENCE [LARGE SCALE GENOMIC DNA]</scope>
    <source>
        <strain evidence="1 2">MA18</strain>
    </source>
</reference>
<evidence type="ECO:0000313" key="1">
    <source>
        <dbReference type="EMBL" id="QNU67274.1"/>
    </source>
</evidence>
<proteinExistence type="predicted"/>